<dbReference type="NCBIfam" id="TIGR00079">
    <property type="entry name" value="pept_deformyl"/>
    <property type="match status" value="1"/>
</dbReference>
<dbReference type="AlphaFoldDB" id="A0A1M6LRD9"/>
<comment type="similarity">
    <text evidence="1 2">Belongs to the polypeptide deformylase family.</text>
</comment>
<dbReference type="Proteomes" id="UP000536773">
    <property type="component" value="Unassembled WGS sequence"/>
</dbReference>
<dbReference type="EMBL" id="JABBJH010000001">
    <property type="protein sequence ID" value="NMK37917.1"/>
    <property type="molecule type" value="Genomic_DNA"/>
</dbReference>
<dbReference type="InterPro" id="IPR023635">
    <property type="entry name" value="Peptide_deformylase"/>
</dbReference>
<keyword evidence="2 3" id="KW-0378">Hydrolase</keyword>
<feature type="binding site" evidence="2">
    <location>
        <position position="131"/>
    </location>
    <ligand>
        <name>Fe cation</name>
        <dbReference type="ChEBI" id="CHEBI:24875"/>
    </ligand>
</feature>
<dbReference type="GO" id="GO:0046872">
    <property type="term" value="F:metal ion binding"/>
    <property type="evidence" value="ECO:0007669"/>
    <property type="project" value="UniProtKB-KW"/>
</dbReference>
<feature type="binding site" evidence="2">
    <location>
        <position position="89"/>
    </location>
    <ligand>
        <name>Fe cation</name>
        <dbReference type="ChEBI" id="CHEBI:24875"/>
    </ligand>
</feature>
<dbReference type="PIRSF" id="PIRSF004749">
    <property type="entry name" value="Pep_def"/>
    <property type="match status" value="1"/>
</dbReference>
<keyword evidence="2" id="KW-0408">Iron</keyword>
<dbReference type="NCBIfam" id="NF001159">
    <property type="entry name" value="PRK00150.1-3"/>
    <property type="match status" value="1"/>
</dbReference>
<evidence type="ECO:0000256" key="2">
    <source>
        <dbReference type="HAMAP-Rule" id="MF_00163"/>
    </source>
</evidence>
<dbReference type="EC" id="3.5.1.88" evidence="2"/>
<feature type="active site" evidence="2">
    <location>
        <position position="132"/>
    </location>
</feature>
<keyword evidence="2" id="KW-0648">Protein biosynthesis</keyword>
<organism evidence="3 4">
    <name type="scientific">Megasphaera elsdenii</name>
    <dbReference type="NCBI Taxonomy" id="907"/>
    <lineage>
        <taxon>Bacteria</taxon>
        <taxon>Bacillati</taxon>
        <taxon>Bacillota</taxon>
        <taxon>Negativicutes</taxon>
        <taxon>Veillonellales</taxon>
        <taxon>Veillonellaceae</taxon>
        <taxon>Megasphaera</taxon>
    </lineage>
</organism>
<evidence type="ECO:0000256" key="1">
    <source>
        <dbReference type="ARBA" id="ARBA00010759"/>
    </source>
</evidence>
<dbReference type="PRINTS" id="PR01576">
    <property type="entry name" value="PDEFORMYLASE"/>
</dbReference>
<comment type="cofactor">
    <cofactor evidence="2">
        <name>Fe(2+)</name>
        <dbReference type="ChEBI" id="CHEBI:29033"/>
    </cofactor>
    <text evidence="2">Binds 1 Fe(2+) ion.</text>
</comment>
<dbReference type="HAMAP" id="MF_00163">
    <property type="entry name" value="Pep_deformylase"/>
    <property type="match status" value="1"/>
</dbReference>
<dbReference type="PANTHER" id="PTHR10458">
    <property type="entry name" value="PEPTIDE DEFORMYLASE"/>
    <property type="match status" value="1"/>
</dbReference>
<dbReference type="Pfam" id="PF01327">
    <property type="entry name" value="Pep_deformylase"/>
    <property type="match status" value="1"/>
</dbReference>
<sequence length="153" mass="16904">MAVLNIIKAGDPVLKATAKPVTKVNKHIKKLLDDMAETMYAAEGVGLAAPQVNESLQLIVLDDGHGLIELINPEILEKSDETNVDTEGCLSIPGYYGKVERASKIKVRSLTRHGKTVIYEPEGFLARIFQHEIDHLYGHLFIEKATDLRKVGD</sequence>
<comment type="function">
    <text evidence="2">Removes the formyl group from the N-terminal Met of newly synthesized proteins. Requires at least a dipeptide for an efficient rate of reaction. N-terminal L-methionine is a prerequisite for activity but the enzyme has broad specificity at other positions.</text>
</comment>
<comment type="caution">
    <text evidence="3">The sequence shown here is derived from an EMBL/GenBank/DDBJ whole genome shotgun (WGS) entry which is preliminary data.</text>
</comment>
<dbReference type="SUPFAM" id="SSF56420">
    <property type="entry name" value="Peptide deformylase"/>
    <property type="match status" value="1"/>
</dbReference>
<dbReference type="RefSeq" id="WP_054336551.1">
    <property type="nucleotide sequence ID" value="NZ_CAMFOL010000005.1"/>
</dbReference>
<dbReference type="PANTHER" id="PTHR10458:SF22">
    <property type="entry name" value="PEPTIDE DEFORMYLASE"/>
    <property type="match status" value="1"/>
</dbReference>
<keyword evidence="2" id="KW-0479">Metal-binding</keyword>
<gene>
    <name evidence="2 3" type="primary">def</name>
    <name evidence="3" type="ORF">HG933_00595</name>
</gene>
<evidence type="ECO:0000313" key="4">
    <source>
        <dbReference type="Proteomes" id="UP000536773"/>
    </source>
</evidence>
<feature type="binding site" evidence="2">
    <location>
        <position position="135"/>
    </location>
    <ligand>
        <name>Fe cation</name>
        <dbReference type="ChEBI" id="CHEBI:24875"/>
    </ligand>
</feature>
<proteinExistence type="inferred from homology"/>
<comment type="catalytic activity">
    <reaction evidence="2">
        <text>N-terminal N-formyl-L-methionyl-[peptide] + H2O = N-terminal L-methionyl-[peptide] + formate</text>
        <dbReference type="Rhea" id="RHEA:24420"/>
        <dbReference type="Rhea" id="RHEA-COMP:10639"/>
        <dbReference type="Rhea" id="RHEA-COMP:10640"/>
        <dbReference type="ChEBI" id="CHEBI:15377"/>
        <dbReference type="ChEBI" id="CHEBI:15740"/>
        <dbReference type="ChEBI" id="CHEBI:49298"/>
        <dbReference type="ChEBI" id="CHEBI:64731"/>
        <dbReference type="EC" id="3.5.1.88"/>
    </reaction>
</comment>
<dbReference type="GO" id="GO:0042586">
    <property type="term" value="F:peptide deformylase activity"/>
    <property type="evidence" value="ECO:0007669"/>
    <property type="project" value="UniProtKB-UniRule"/>
</dbReference>
<name>A0A1M6LRD9_MEGEL</name>
<accession>A0A1M6LRD9</accession>
<dbReference type="CDD" id="cd00487">
    <property type="entry name" value="Pep_deformylase"/>
    <property type="match status" value="1"/>
</dbReference>
<protein>
    <recommendedName>
        <fullName evidence="2">Peptide deformylase</fullName>
        <shortName evidence="2">PDF</shortName>
        <ecNumber evidence="2">3.5.1.88</ecNumber>
    </recommendedName>
    <alternativeName>
        <fullName evidence="2">Polypeptide deformylase</fullName>
    </alternativeName>
</protein>
<dbReference type="Gene3D" id="3.90.45.10">
    <property type="entry name" value="Peptide deformylase"/>
    <property type="match status" value="1"/>
</dbReference>
<reference evidence="3 4" key="1">
    <citation type="submission" date="2020-04" db="EMBL/GenBank/DDBJ databases">
        <authorList>
            <person name="Hitch T.C.A."/>
            <person name="Wylensek D."/>
            <person name="Clavel T."/>
        </authorList>
    </citation>
    <scope>NUCLEOTIDE SEQUENCE [LARGE SCALE GENOMIC DNA]</scope>
    <source>
        <strain evidence="3 4">WCA-386-APC-2A</strain>
    </source>
</reference>
<dbReference type="GO" id="GO:0006412">
    <property type="term" value="P:translation"/>
    <property type="evidence" value="ECO:0007669"/>
    <property type="project" value="UniProtKB-UniRule"/>
</dbReference>
<evidence type="ECO:0000313" key="3">
    <source>
        <dbReference type="EMBL" id="NMK37917.1"/>
    </source>
</evidence>
<dbReference type="InterPro" id="IPR036821">
    <property type="entry name" value="Peptide_deformylase_sf"/>
</dbReference>